<sequence length="473" mass="52540">MLKRNKLTFALTLTLSLAATSLSPVVFSANNTAPIFTSELAQEQVQQIISEAYVYAYPIVLMDVTREQQTNKGIAVNGGFKHFRAFPGASFKEVVRPNFDTLYSSGWYDVSEEPVIISSEDTNGHYYLLPMYDMWTDIYAAPGSRTSGTGAGAFAIVSEDWQGELPEGVKRIVSPTTMNWMIARTESSGRDYDKVGEIQDGFKMTPLSKWGTDYVAAKSPIDPNIDMKTPPLKQVADMDAKTFFERASMLIAKYGAHATDVSQLMRMERIGFSADTGWDLSKLSKAELQALEQGAAKGMQDIKSFIPKIETPKNGWLIPTDNMGVYGNHYIQRATIALIGLGANHPEDAVYPIAISDADGDVMVGEQDYELHFEANEMPPVGAFWSVTMYDELGFAVENELDRYAIGDRNELKFNDDGSLTLYLQHERPAKDKVSNWLPAPKDGVVGVTMRLYEPKQSILLSEWIPPAIRKAK</sequence>
<evidence type="ECO:0000256" key="1">
    <source>
        <dbReference type="SAM" id="SignalP"/>
    </source>
</evidence>
<dbReference type="PANTHER" id="PTHR36509:SF2">
    <property type="entry name" value="BLL3101 PROTEIN"/>
    <property type="match status" value="1"/>
</dbReference>
<feature type="domain" description="DUF1254" evidence="3">
    <location>
        <begin position="80"/>
        <end position="206"/>
    </location>
</feature>
<organism evidence="4 5">
    <name type="scientific">Sinobacterium norvegicum</name>
    <dbReference type="NCBI Taxonomy" id="1641715"/>
    <lineage>
        <taxon>Bacteria</taxon>
        <taxon>Pseudomonadati</taxon>
        <taxon>Pseudomonadota</taxon>
        <taxon>Gammaproteobacteria</taxon>
        <taxon>Cellvibrionales</taxon>
        <taxon>Spongiibacteraceae</taxon>
        <taxon>Sinobacterium</taxon>
    </lineage>
</organism>
<feature type="signal peptide" evidence="1">
    <location>
        <begin position="1"/>
        <end position="28"/>
    </location>
</feature>
<keyword evidence="1" id="KW-0732">Signal</keyword>
<evidence type="ECO:0000313" key="5">
    <source>
        <dbReference type="Proteomes" id="UP000838100"/>
    </source>
</evidence>
<name>A0ABM9ACT1_9GAMM</name>
<evidence type="ECO:0000313" key="4">
    <source>
        <dbReference type="EMBL" id="CAH0991001.1"/>
    </source>
</evidence>
<feature type="domain" description="DUF1214" evidence="2">
    <location>
        <begin position="348"/>
        <end position="457"/>
    </location>
</feature>
<dbReference type="Pfam" id="PF06742">
    <property type="entry name" value="DUF1214"/>
    <property type="match status" value="1"/>
</dbReference>
<gene>
    <name evidence="4" type="ORF">SIN8267_01102</name>
</gene>
<dbReference type="SUPFAM" id="SSF160935">
    <property type="entry name" value="VPA0735-like"/>
    <property type="match status" value="1"/>
</dbReference>
<dbReference type="InterPro" id="IPR037049">
    <property type="entry name" value="DUF1214_C_sf"/>
</dbReference>
<keyword evidence="5" id="KW-1185">Reference proteome</keyword>
<dbReference type="PANTHER" id="PTHR36509">
    <property type="entry name" value="BLL3101 PROTEIN"/>
    <property type="match status" value="1"/>
</dbReference>
<feature type="chain" id="PRO_5047358439" description="DUF1254 domain-containing protein" evidence="1">
    <location>
        <begin position="29"/>
        <end position="473"/>
    </location>
</feature>
<reference evidence="4" key="1">
    <citation type="submission" date="2021-12" db="EMBL/GenBank/DDBJ databases">
        <authorList>
            <person name="Rodrigo-Torres L."/>
            <person name="Arahal R. D."/>
            <person name="Lucena T."/>
        </authorList>
    </citation>
    <scope>NUCLEOTIDE SEQUENCE</scope>
    <source>
        <strain evidence="4">CECT 8267</strain>
    </source>
</reference>
<dbReference type="Gene3D" id="2.60.120.600">
    <property type="entry name" value="Domain of unknown function DUF1214, C-terminal domain"/>
    <property type="match status" value="1"/>
</dbReference>
<dbReference type="EMBL" id="CAKLPX010000001">
    <property type="protein sequence ID" value="CAH0991001.1"/>
    <property type="molecule type" value="Genomic_DNA"/>
</dbReference>
<dbReference type="InterPro" id="IPR010679">
    <property type="entry name" value="DUF1254"/>
</dbReference>
<dbReference type="RefSeq" id="WP_237443666.1">
    <property type="nucleotide sequence ID" value="NZ_CAKLPX010000001.1"/>
</dbReference>
<protein>
    <recommendedName>
        <fullName evidence="6">DUF1254 domain-containing protein</fullName>
    </recommendedName>
</protein>
<evidence type="ECO:0000259" key="2">
    <source>
        <dbReference type="Pfam" id="PF06742"/>
    </source>
</evidence>
<evidence type="ECO:0008006" key="6">
    <source>
        <dbReference type="Google" id="ProtNLM"/>
    </source>
</evidence>
<comment type="caution">
    <text evidence="4">The sequence shown here is derived from an EMBL/GenBank/DDBJ whole genome shotgun (WGS) entry which is preliminary data.</text>
</comment>
<dbReference type="InterPro" id="IPR010621">
    <property type="entry name" value="DUF1214"/>
</dbReference>
<dbReference type="Gene3D" id="2.60.40.1610">
    <property type="entry name" value="Domain of unknown function DUF1254"/>
    <property type="match status" value="1"/>
</dbReference>
<dbReference type="Pfam" id="PF06863">
    <property type="entry name" value="DUF1254"/>
    <property type="match status" value="1"/>
</dbReference>
<dbReference type="Proteomes" id="UP000838100">
    <property type="component" value="Unassembled WGS sequence"/>
</dbReference>
<accession>A0ABM9ACT1</accession>
<dbReference type="InterPro" id="IPR037050">
    <property type="entry name" value="DUF1254_sf"/>
</dbReference>
<proteinExistence type="predicted"/>
<evidence type="ECO:0000259" key="3">
    <source>
        <dbReference type="Pfam" id="PF06863"/>
    </source>
</evidence>